<comment type="caution">
    <text evidence="2">The sequence shown here is derived from an EMBL/GenBank/DDBJ whole genome shotgun (WGS) entry which is preliminary data.</text>
</comment>
<sequence length="537" mass="60328">MTTDSLPRPSEIGWHDIPTEIIEQILCHADGPSLLAFLKVSHSLHHLALKQLLGPRVMRELSTKSQVILHDGQMTQCTRALCIALSLPIRLSRIAYFLTHHNMNALLDDLQTLLSLITRVHLLSTFQLRISLCDLNELDAVGERNLLTLSDGQLLKKRLTRLIDLALAKGCQSMTIEGDALLPYPLNIKPRALSRLERFAERTLSPMFQSVSRKKPLPTRLQSLTISDGKLLTVPLADYTKELMGRSSATLHSLEVKFIWPRASRTHEEWSLFFGDAVHLPALQTLILAGEDLVLGPHTFESFLSRHGTIKKLKLDLSFKYMSATDHIPRFTGSAILPQLRSLSARPQLVSWLLQRPESLLRNERWYQSLESVCILSPPRDRYPIDASVVDRAILSLNFLGQRSVVDVGSNCTIMVKRTRLALCMNFEDEFWVGWVRGHANAARGNRSGGSSLVKAGITELTIEVLSPVDSTVIFSEAQSVGRWLGTLPLLRELEISGEPFPLNPSLTQRLCQEITSCCPRLQRVEHVNRKLPEDLP</sequence>
<dbReference type="InterPro" id="IPR001810">
    <property type="entry name" value="F-box_dom"/>
</dbReference>
<dbReference type="AlphaFoldDB" id="A0A8H5CXM7"/>
<dbReference type="InterPro" id="IPR036047">
    <property type="entry name" value="F-box-like_dom_sf"/>
</dbReference>
<protein>
    <recommendedName>
        <fullName evidence="1">F-box domain-containing protein</fullName>
    </recommendedName>
</protein>
<accession>A0A8H5CXM7</accession>
<evidence type="ECO:0000313" key="3">
    <source>
        <dbReference type="Proteomes" id="UP000559027"/>
    </source>
</evidence>
<reference evidence="2 3" key="1">
    <citation type="journal article" date="2020" name="ISME J.">
        <title>Uncovering the hidden diversity of litter-decomposition mechanisms in mushroom-forming fungi.</title>
        <authorList>
            <person name="Floudas D."/>
            <person name="Bentzer J."/>
            <person name="Ahren D."/>
            <person name="Johansson T."/>
            <person name="Persson P."/>
            <person name="Tunlid A."/>
        </authorList>
    </citation>
    <scope>NUCLEOTIDE SEQUENCE [LARGE SCALE GENOMIC DNA]</scope>
    <source>
        <strain evidence="2 3">CBS 146.42</strain>
    </source>
</reference>
<evidence type="ECO:0000259" key="1">
    <source>
        <dbReference type="Pfam" id="PF00646"/>
    </source>
</evidence>
<evidence type="ECO:0000313" key="2">
    <source>
        <dbReference type="EMBL" id="KAF5348487.1"/>
    </source>
</evidence>
<feature type="domain" description="F-box" evidence="1">
    <location>
        <begin position="14"/>
        <end position="51"/>
    </location>
</feature>
<proteinExistence type="predicted"/>
<gene>
    <name evidence="2" type="ORF">D9756_009583</name>
</gene>
<dbReference type="Proteomes" id="UP000559027">
    <property type="component" value="Unassembled WGS sequence"/>
</dbReference>
<dbReference type="EMBL" id="JAACJO010000019">
    <property type="protein sequence ID" value="KAF5348487.1"/>
    <property type="molecule type" value="Genomic_DNA"/>
</dbReference>
<organism evidence="2 3">
    <name type="scientific">Leucocoprinus leucothites</name>
    <dbReference type="NCBI Taxonomy" id="201217"/>
    <lineage>
        <taxon>Eukaryota</taxon>
        <taxon>Fungi</taxon>
        <taxon>Dikarya</taxon>
        <taxon>Basidiomycota</taxon>
        <taxon>Agaricomycotina</taxon>
        <taxon>Agaricomycetes</taxon>
        <taxon>Agaricomycetidae</taxon>
        <taxon>Agaricales</taxon>
        <taxon>Agaricineae</taxon>
        <taxon>Agaricaceae</taxon>
        <taxon>Leucocoprinus</taxon>
    </lineage>
</organism>
<dbReference type="OrthoDB" id="10484114at2759"/>
<keyword evidence="3" id="KW-1185">Reference proteome</keyword>
<dbReference type="SUPFAM" id="SSF81383">
    <property type="entry name" value="F-box domain"/>
    <property type="match status" value="1"/>
</dbReference>
<dbReference type="CDD" id="cd09917">
    <property type="entry name" value="F-box_SF"/>
    <property type="match status" value="1"/>
</dbReference>
<name>A0A8H5CXM7_9AGAR</name>
<dbReference type="Pfam" id="PF00646">
    <property type="entry name" value="F-box"/>
    <property type="match status" value="1"/>
</dbReference>